<dbReference type="Pfam" id="PF00067">
    <property type="entry name" value="p450"/>
    <property type="match status" value="1"/>
</dbReference>
<feature type="binding site" description="axial binding residue" evidence="5">
    <location>
        <position position="435"/>
    </location>
    <ligand>
        <name>heme</name>
        <dbReference type="ChEBI" id="CHEBI:30413"/>
    </ligand>
    <ligandPart>
        <name>Fe</name>
        <dbReference type="ChEBI" id="CHEBI:18248"/>
    </ligandPart>
</feature>
<dbReference type="GO" id="GO:0006629">
    <property type="term" value="P:lipid metabolic process"/>
    <property type="evidence" value="ECO:0007669"/>
    <property type="project" value="UniProtKB-ARBA"/>
</dbReference>
<dbReference type="InterPro" id="IPR002401">
    <property type="entry name" value="Cyt_P450_E_grp-I"/>
</dbReference>
<proteinExistence type="inferred from homology"/>
<evidence type="ECO:0000256" key="5">
    <source>
        <dbReference type="PIRSR" id="PIRSR602401-1"/>
    </source>
</evidence>
<evidence type="ECO:0000256" key="2">
    <source>
        <dbReference type="ARBA" id="ARBA00022723"/>
    </source>
</evidence>
<organism evidence="7 8">
    <name type="scientific">Thraustotheca clavata</name>
    <dbReference type="NCBI Taxonomy" id="74557"/>
    <lineage>
        <taxon>Eukaryota</taxon>
        <taxon>Sar</taxon>
        <taxon>Stramenopiles</taxon>
        <taxon>Oomycota</taxon>
        <taxon>Saprolegniomycetes</taxon>
        <taxon>Saprolegniales</taxon>
        <taxon>Achlyaceae</taxon>
        <taxon>Thraustotheca</taxon>
    </lineage>
</organism>
<dbReference type="GO" id="GO:0004497">
    <property type="term" value="F:monooxygenase activity"/>
    <property type="evidence" value="ECO:0007669"/>
    <property type="project" value="UniProtKB-KW"/>
</dbReference>
<dbReference type="GO" id="GO:0005506">
    <property type="term" value="F:iron ion binding"/>
    <property type="evidence" value="ECO:0007669"/>
    <property type="project" value="InterPro"/>
</dbReference>
<dbReference type="InterPro" id="IPR036396">
    <property type="entry name" value="Cyt_P450_sf"/>
</dbReference>
<evidence type="ECO:0000256" key="4">
    <source>
        <dbReference type="ARBA" id="ARBA00023004"/>
    </source>
</evidence>
<gene>
    <name evidence="7" type="ORF">THRCLA_07160</name>
</gene>
<reference evidence="7 8" key="1">
    <citation type="journal article" date="2014" name="Genome Biol. Evol.">
        <title>The secreted proteins of Achlya hypogyna and Thraustotheca clavata identify the ancestral oomycete secretome and reveal gene acquisitions by horizontal gene transfer.</title>
        <authorList>
            <person name="Misner I."/>
            <person name="Blouin N."/>
            <person name="Leonard G."/>
            <person name="Richards T.A."/>
            <person name="Lane C.E."/>
        </authorList>
    </citation>
    <scope>NUCLEOTIDE SEQUENCE [LARGE SCALE GENOMIC DNA]</scope>
    <source>
        <strain evidence="7 8">ATCC 34112</strain>
    </source>
</reference>
<keyword evidence="5 6" id="KW-0349">Heme</keyword>
<dbReference type="GO" id="GO:0016705">
    <property type="term" value="F:oxidoreductase activity, acting on paired donors, with incorporation or reduction of molecular oxygen"/>
    <property type="evidence" value="ECO:0007669"/>
    <property type="project" value="InterPro"/>
</dbReference>
<dbReference type="SUPFAM" id="SSF48264">
    <property type="entry name" value="Cytochrome P450"/>
    <property type="match status" value="1"/>
</dbReference>
<dbReference type="InterPro" id="IPR017972">
    <property type="entry name" value="Cyt_P450_CS"/>
</dbReference>
<dbReference type="GO" id="GO:0020037">
    <property type="term" value="F:heme binding"/>
    <property type="evidence" value="ECO:0007669"/>
    <property type="project" value="InterPro"/>
</dbReference>
<comment type="caution">
    <text evidence="7">The sequence shown here is derived from an EMBL/GenBank/DDBJ whole genome shotgun (WGS) entry which is preliminary data.</text>
</comment>
<keyword evidence="6" id="KW-0503">Monooxygenase</keyword>
<dbReference type="OrthoDB" id="1470350at2759"/>
<dbReference type="EMBL" id="JNBS01001946">
    <property type="protein sequence ID" value="OQR96824.1"/>
    <property type="molecule type" value="Genomic_DNA"/>
</dbReference>
<dbReference type="Proteomes" id="UP000243217">
    <property type="component" value="Unassembled WGS sequence"/>
</dbReference>
<comment type="cofactor">
    <cofactor evidence="5">
        <name>heme</name>
        <dbReference type="ChEBI" id="CHEBI:30413"/>
    </cofactor>
</comment>
<keyword evidence="2 5" id="KW-0479">Metal-binding</keyword>
<dbReference type="PROSITE" id="PS00086">
    <property type="entry name" value="CYTOCHROME_P450"/>
    <property type="match status" value="1"/>
</dbReference>
<evidence type="ECO:0000313" key="8">
    <source>
        <dbReference type="Proteomes" id="UP000243217"/>
    </source>
</evidence>
<keyword evidence="4 5" id="KW-0408">Iron</keyword>
<accession>A0A1V9ZFP1</accession>
<evidence type="ECO:0000256" key="3">
    <source>
        <dbReference type="ARBA" id="ARBA00023002"/>
    </source>
</evidence>
<sequence>MLLLFVGTIGLLLFLRSFILFFQDKYRIACALRRLPGPDGLPILGNLVQLGQHMNDLHLWKRQLALTFGPTYAIKVDCIMDGSIVTNKPANIEHILCTNCSNYVKPKIIQEVCKEVMGQSIFAINPDSPLWACQRKLMANMFSVNSFRKYMDSVFLQSATTTVDSILSIAQQGQCINIETTLLTLTTNIAFQIGFGRSVPELMTTDYFHGLFREAGSITANRFTRPWYKYFSWCMPSERRLKAVMKQIDGVLYDILAARKAAPATDVVSLDILSQLLDHQRRGLIDLNDKVIRDTMMTVMLAGRETVASGLLWIIYCISKHPEVESKLLKEVDCVTTMDYNSMAELTYMEAVMKETWRLYPPTPLELKAAVADDILPDGTFVPAGVNIEFSPFVMNRDPTRWKDAEKFVPERWLDENFQPTDFEYPVFNAGKRKCVGQRIAMLQTKFILCKLYQQLRFQVVDPSEPKFSLGISLFPVGGMMVQPLVRSKPMSIKNSLSAVAA</sequence>
<dbReference type="AlphaFoldDB" id="A0A1V9ZFP1"/>
<dbReference type="PRINTS" id="PR00463">
    <property type="entry name" value="EP450I"/>
</dbReference>
<dbReference type="STRING" id="74557.A0A1V9ZFP1"/>
<keyword evidence="3 6" id="KW-0560">Oxidoreductase</keyword>
<evidence type="ECO:0000256" key="1">
    <source>
        <dbReference type="ARBA" id="ARBA00010617"/>
    </source>
</evidence>
<protein>
    <submittedName>
        <fullName evidence="7">Cytochrome P450</fullName>
    </submittedName>
</protein>
<dbReference type="Gene3D" id="1.10.630.10">
    <property type="entry name" value="Cytochrome P450"/>
    <property type="match status" value="1"/>
</dbReference>
<name>A0A1V9ZFP1_9STRA</name>
<dbReference type="PANTHER" id="PTHR24296">
    <property type="entry name" value="CYTOCHROME P450"/>
    <property type="match status" value="1"/>
</dbReference>
<keyword evidence="8" id="KW-1185">Reference proteome</keyword>
<comment type="similarity">
    <text evidence="1 6">Belongs to the cytochrome P450 family.</text>
</comment>
<evidence type="ECO:0000256" key="6">
    <source>
        <dbReference type="RuleBase" id="RU000461"/>
    </source>
</evidence>
<dbReference type="InterPro" id="IPR001128">
    <property type="entry name" value="Cyt_P450"/>
</dbReference>
<dbReference type="PRINTS" id="PR00385">
    <property type="entry name" value="P450"/>
</dbReference>
<evidence type="ECO:0000313" key="7">
    <source>
        <dbReference type="EMBL" id="OQR96824.1"/>
    </source>
</evidence>